<evidence type="ECO:0000313" key="1">
    <source>
        <dbReference type="EMBL" id="AWY06669.1"/>
    </source>
</evidence>
<dbReference type="SUPFAM" id="SSF52833">
    <property type="entry name" value="Thioredoxin-like"/>
    <property type="match status" value="1"/>
</dbReference>
<dbReference type="InterPro" id="IPR036249">
    <property type="entry name" value="Thioredoxin-like_sf"/>
</dbReference>
<name>A0A2Z4QA00_9CAUD</name>
<sequence length="85" mass="9228">MRLTVYTRSLAACVQCDLTVRELTNLGIPHDVVPGIDTPELAETLEEFKARGLSSAPLVVAHDADGSELDAWAGFRPDKFKPYAA</sequence>
<dbReference type="KEGG" id="vg:54993718"/>
<evidence type="ECO:0000313" key="2">
    <source>
        <dbReference type="Proteomes" id="UP000251243"/>
    </source>
</evidence>
<proteinExistence type="predicted"/>
<gene>
    <name evidence="1" type="primary">35</name>
    <name evidence="1" type="ORF">SEA_ZETA1847_35</name>
</gene>
<protein>
    <submittedName>
        <fullName evidence="1">Arsenate reductase</fullName>
    </submittedName>
</protein>
<reference evidence="2" key="1">
    <citation type="submission" date="2018-04" db="EMBL/GenBank/DDBJ databases">
        <authorList>
            <person name="Go L.Y."/>
            <person name="Mitchell J.A."/>
        </authorList>
    </citation>
    <scope>NUCLEOTIDE SEQUENCE [LARGE SCALE GENOMIC DNA]</scope>
</reference>
<dbReference type="GeneID" id="54993718"/>
<dbReference type="RefSeq" id="YP_009803158.1">
    <property type="nucleotide sequence ID" value="NC_047992.1"/>
</dbReference>
<organism evidence="1 2">
    <name type="scientific">Microbacterium phage Zeta1847</name>
    <dbReference type="NCBI Taxonomy" id="2201444"/>
    <lineage>
        <taxon>Viruses</taxon>
        <taxon>Duplodnaviria</taxon>
        <taxon>Heunggongvirae</taxon>
        <taxon>Uroviricota</taxon>
        <taxon>Caudoviricetes</taxon>
        <taxon>Casidaviridae</taxon>
        <taxon>Zetavirus</taxon>
        <taxon>Zetavirus zeta1847</taxon>
    </lineage>
</organism>
<dbReference type="EMBL" id="MH271320">
    <property type="protein sequence ID" value="AWY06669.1"/>
    <property type="molecule type" value="Genomic_DNA"/>
</dbReference>
<accession>A0A2Z4QA00</accession>
<dbReference type="Proteomes" id="UP000251243">
    <property type="component" value="Segment"/>
</dbReference>
<keyword evidence="2" id="KW-1185">Reference proteome</keyword>
<dbReference type="Gene3D" id="3.40.30.10">
    <property type="entry name" value="Glutaredoxin"/>
    <property type="match status" value="1"/>
</dbReference>